<name>A0ABN7SP49_OIKDI</name>
<sequence>MKLFTCLLPTVALGAYCNGSPQKNPKDNEMPILSDEPTFVKEVENGRLYNVNTGNNVVTIAHVFGTPMEMGKAHGELLKDTIVEFMTTLFEYLLNEITEEINNHIEPNLPPSFVEDIAEGGIEWAMDKTINITAPYTPDYFNQEIEGIARATGLSAHRLQQIHMFGEITKGACSMFGVWDEALASGKGLLQGRTLDWDMGGPFRDYPHITVYHPSEGWGNDFINLGWPGWIGSLTGMNDQLMGISEIGALWADHTFGHESRHGIPFTYLLRDILQWDKSLDDSKARVKGATRTCNLILGVGDGKINEFNSVRYSYSKADFFDDKTMEPGPWCIEETQPCDWHPHIQNAVYHGMDWNCPNYSRRLSERINEHWGNISPENAISDIIAHTCTGDVHNAVYDLTNNDFYFSVASPHVYSGVPRNAYENSYYKLDADKLFAEEKPNL</sequence>
<reference evidence="2 3" key="1">
    <citation type="submission" date="2021-04" db="EMBL/GenBank/DDBJ databases">
        <authorList>
            <person name="Bliznina A."/>
        </authorList>
    </citation>
    <scope>NUCLEOTIDE SEQUENCE [LARGE SCALE GENOMIC DNA]</scope>
</reference>
<gene>
    <name evidence="2" type="ORF">OKIOD_LOCUS10587</name>
</gene>
<organism evidence="2 3">
    <name type="scientific">Oikopleura dioica</name>
    <name type="common">Tunicate</name>
    <dbReference type="NCBI Taxonomy" id="34765"/>
    <lineage>
        <taxon>Eukaryota</taxon>
        <taxon>Metazoa</taxon>
        <taxon>Chordata</taxon>
        <taxon>Tunicata</taxon>
        <taxon>Appendicularia</taxon>
        <taxon>Copelata</taxon>
        <taxon>Oikopleuridae</taxon>
        <taxon>Oikopleura</taxon>
    </lineage>
</organism>
<dbReference type="Proteomes" id="UP001158576">
    <property type="component" value="Chromosome 1"/>
</dbReference>
<dbReference type="NCBIfam" id="NF040521">
    <property type="entry name" value="C45_proenzyme"/>
    <property type="match status" value="1"/>
</dbReference>
<keyword evidence="3" id="KW-1185">Reference proteome</keyword>
<dbReference type="PANTHER" id="PTHR35190:SF2">
    <property type="entry name" value="PROTEIN DCD1B"/>
    <property type="match status" value="1"/>
</dbReference>
<dbReference type="InterPro" id="IPR047803">
    <property type="entry name" value="DCD1A/B-like"/>
</dbReference>
<dbReference type="InterPro" id="IPR047794">
    <property type="entry name" value="C45_proenzyme-like"/>
</dbReference>
<evidence type="ECO:0000313" key="3">
    <source>
        <dbReference type="Proteomes" id="UP001158576"/>
    </source>
</evidence>
<protein>
    <submittedName>
        <fullName evidence="2">Oidioi.mRNA.OKI2018_I69.chr1.g1822.t1.cds</fullName>
    </submittedName>
</protein>
<accession>A0ABN7SP49</accession>
<evidence type="ECO:0000313" key="2">
    <source>
        <dbReference type="EMBL" id="CAG5105088.1"/>
    </source>
</evidence>
<feature type="chain" id="PRO_5045080753" evidence="1">
    <location>
        <begin position="20"/>
        <end position="443"/>
    </location>
</feature>
<keyword evidence="1" id="KW-0732">Signal</keyword>
<dbReference type="PANTHER" id="PTHR35190">
    <property type="entry name" value="PROTEIN DCD1B"/>
    <property type="match status" value="1"/>
</dbReference>
<proteinExistence type="predicted"/>
<feature type="signal peptide" evidence="1">
    <location>
        <begin position="1"/>
        <end position="19"/>
    </location>
</feature>
<dbReference type="EMBL" id="OU015566">
    <property type="protein sequence ID" value="CAG5105088.1"/>
    <property type="molecule type" value="Genomic_DNA"/>
</dbReference>
<dbReference type="Gene3D" id="3.60.60.10">
    <property type="entry name" value="Penicillin V Acylase, Chain A"/>
    <property type="match status" value="1"/>
</dbReference>
<evidence type="ECO:0000256" key="1">
    <source>
        <dbReference type="SAM" id="SignalP"/>
    </source>
</evidence>